<protein>
    <submittedName>
        <fullName evidence="1">Uncharacterized protein</fullName>
    </submittedName>
</protein>
<dbReference type="Proteomes" id="UP000814033">
    <property type="component" value="Unassembled WGS sequence"/>
</dbReference>
<reference evidence="1" key="1">
    <citation type="submission" date="2021-02" db="EMBL/GenBank/DDBJ databases">
        <authorList>
            <consortium name="DOE Joint Genome Institute"/>
            <person name="Ahrendt S."/>
            <person name="Looney B.P."/>
            <person name="Miyauchi S."/>
            <person name="Morin E."/>
            <person name="Drula E."/>
            <person name="Courty P.E."/>
            <person name="Chicoki N."/>
            <person name="Fauchery L."/>
            <person name="Kohler A."/>
            <person name="Kuo A."/>
            <person name="Labutti K."/>
            <person name="Pangilinan J."/>
            <person name="Lipzen A."/>
            <person name="Riley R."/>
            <person name="Andreopoulos W."/>
            <person name="He G."/>
            <person name="Johnson J."/>
            <person name="Barry K.W."/>
            <person name="Grigoriev I.V."/>
            <person name="Nagy L."/>
            <person name="Hibbett D."/>
            <person name="Henrissat B."/>
            <person name="Matheny P.B."/>
            <person name="Labbe J."/>
            <person name="Martin F."/>
        </authorList>
    </citation>
    <scope>NUCLEOTIDE SEQUENCE</scope>
    <source>
        <strain evidence="1">FP105234-sp</strain>
    </source>
</reference>
<sequence>MTRLTLLALFALTLAALCAAQAGLPACAQTCGTSAGASPAARWPPCTSALRRSAPEDVAAAEGVFADMCPDAPYGCTQGSPCSQQRPCERPVVRWRRVEHRRARRAPAAWSSDSVFLSTASAIAPASTTSARAREPIKFDILNITSHRQQYGGAYNDCGTER</sequence>
<comment type="caution">
    <text evidence="1">The sequence shown here is derived from an EMBL/GenBank/DDBJ whole genome shotgun (WGS) entry which is preliminary data.</text>
</comment>
<name>A0ACB8RPW2_9AGAM</name>
<proteinExistence type="predicted"/>
<reference evidence="1" key="2">
    <citation type="journal article" date="2022" name="New Phytol.">
        <title>Evolutionary transition to the ectomycorrhizal habit in the genomes of a hyperdiverse lineage of mushroom-forming fungi.</title>
        <authorList>
            <person name="Looney B."/>
            <person name="Miyauchi S."/>
            <person name="Morin E."/>
            <person name="Drula E."/>
            <person name="Courty P.E."/>
            <person name="Kohler A."/>
            <person name="Kuo A."/>
            <person name="LaButti K."/>
            <person name="Pangilinan J."/>
            <person name="Lipzen A."/>
            <person name="Riley R."/>
            <person name="Andreopoulos W."/>
            <person name="He G."/>
            <person name="Johnson J."/>
            <person name="Nolan M."/>
            <person name="Tritt A."/>
            <person name="Barry K.W."/>
            <person name="Grigoriev I.V."/>
            <person name="Nagy L.G."/>
            <person name="Hibbett D."/>
            <person name="Henrissat B."/>
            <person name="Matheny P.B."/>
            <person name="Labbe J."/>
            <person name="Martin F.M."/>
        </authorList>
    </citation>
    <scope>NUCLEOTIDE SEQUENCE</scope>
    <source>
        <strain evidence="1">FP105234-sp</strain>
    </source>
</reference>
<keyword evidence="2" id="KW-1185">Reference proteome</keyword>
<evidence type="ECO:0000313" key="2">
    <source>
        <dbReference type="Proteomes" id="UP000814033"/>
    </source>
</evidence>
<gene>
    <name evidence="1" type="ORF">FA95DRAFT_1573255</name>
</gene>
<dbReference type="EMBL" id="MU275929">
    <property type="protein sequence ID" value="KAI0046299.1"/>
    <property type="molecule type" value="Genomic_DNA"/>
</dbReference>
<evidence type="ECO:0000313" key="1">
    <source>
        <dbReference type="EMBL" id="KAI0046299.1"/>
    </source>
</evidence>
<organism evidence="1 2">
    <name type="scientific">Auriscalpium vulgare</name>
    <dbReference type="NCBI Taxonomy" id="40419"/>
    <lineage>
        <taxon>Eukaryota</taxon>
        <taxon>Fungi</taxon>
        <taxon>Dikarya</taxon>
        <taxon>Basidiomycota</taxon>
        <taxon>Agaricomycotina</taxon>
        <taxon>Agaricomycetes</taxon>
        <taxon>Russulales</taxon>
        <taxon>Auriscalpiaceae</taxon>
        <taxon>Auriscalpium</taxon>
    </lineage>
</organism>
<accession>A0ACB8RPW2</accession>